<dbReference type="AlphaFoldDB" id="A0A5B7FGZ1"/>
<dbReference type="OrthoDB" id="624345at2759"/>
<name>A0A5B7FGZ1_PORTR</name>
<keyword evidence="4" id="KW-0539">Nucleus</keyword>
<evidence type="ECO:0000256" key="1">
    <source>
        <dbReference type="ARBA" id="ARBA00022473"/>
    </source>
</evidence>
<evidence type="ECO:0000256" key="2">
    <source>
        <dbReference type="ARBA" id="ARBA00022782"/>
    </source>
</evidence>
<evidence type="ECO:0000256" key="3">
    <source>
        <dbReference type="ARBA" id="ARBA00022902"/>
    </source>
</evidence>
<dbReference type="GO" id="GO:0045476">
    <property type="term" value="P:nurse cell apoptotic process"/>
    <property type="evidence" value="ECO:0007669"/>
    <property type="project" value="UniProtKB-ARBA"/>
</dbReference>
<dbReference type="SUPFAM" id="SSF54695">
    <property type="entry name" value="POZ domain"/>
    <property type="match status" value="1"/>
</dbReference>
<dbReference type="PROSITE" id="PS50097">
    <property type="entry name" value="BTB"/>
    <property type="match status" value="1"/>
</dbReference>
<protein>
    <submittedName>
        <fullName evidence="7">Broad-complex core protein isoforms 1/2/3/4/5</fullName>
    </submittedName>
</protein>
<dbReference type="GO" id="GO:0045467">
    <property type="term" value="P:R7 cell development"/>
    <property type="evidence" value="ECO:0007669"/>
    <property type="project" value="UniProtKB-ARBA"/>
</dbReference>
<sequence length="109" mass="12103">MYSESKKMLNGTANTFFYDPYQSSSTMGGSDMQFCLRWNNFGTTMTAALHTLHEGGDFVDVTLAADGVQLKAHKLILSACSPYFRDILKGFPGLRHCHKCTNMHLESGT</sequence>
<comment type="function">
    <text evidence="5">Putative transcription factor required for axon growth and guidance in the central and peripheral nervous systems. Repels CNS axons away from the midline by promoting the expression of the midline repellent sli and its receptor robo.</text>
</comment>
<dbReference type="GO" id="GO:0035167">
    <property type="term" value="P:larval lymph gland hemopoiesis"/>
    <property type="evidence" value="ECO:0007669"/>
    <property type="project" value="UniProtKB-ARBA"/>
</dbReference>
<dbReference type="InterPro" id="IPR000210">
    <property type="entry name" value="BTB/POZ_dom"/>
</dbReference>
<dbReference type="InterPro" id="IPR051095">
    <property type="entry name" value="Dros_DevTransReg"/>
</dbReference>
<dbReference type="GO" id="GO:0008406">
    <property type="term" value="P:gonad development"/>
    <property type="evidence" value="ECO:0007669"/>
    <property type="project" value="UniProtKB-ARBA"/>
</dbReference>
<dbReference type="Proteomes" id="UP000324222">
    <property type="component" value="Unassembled WGS sequence"/>
</dbReference>
<dbReference type="EMBL" id="VSRR010006257">
    <property type="protein sequence ID" value="MPC44383.1"/>
    <property type="molecule type" value="Genomic_DNA"/>
</dbReference>
<dbReference type="Pfam" id="PF00651">
    <property type="entry name" value="BTB"/>
    <property type="match status" value="1"/>
</dbReference>
<keyword evidence="8" id="KW-1185">Reference proteome</keyword>
<dbReference type="PANTHER" id="PTHR23110:SF111">
    <property type="entry name" value="LONGITUDINALS LACKING PROTEIN, ISOFORMS F_I_K_T"/>
    <property type="match status" value="1"/>
</dbReference>
<organism evidence="7 8">
    <name type="scientific">Portunus trituberculatus</name>
    <name type="common">Swimming crab</name>
    <name type="synonym">Neptunus trituberculatus</name>
    <dbReference type="NCBI Taxonomy" id="210409"/>
    <lineage>
        <taxon>Eukaryota</taxon>
        <taxon>Metazoa</taxon>
        <taxon>Ecdysozoa</taxon>
        <taxon>Arthropoda</taxon>
        <taxon>Crustacea</taxon>
        <taxon>Multicrustacea</taxon>
        <taxon>Malacostraca</taxon>
        <taxon>Eumalacostraca</taxon>
        <taxon>Eucarida</taxon>
        <taxon>Decapoda</taxon>
        <taxon>Pleocyemata</taxon>
        <taxon>Brachyura</taxon>
        <taxon>Eubrachyura</taxon>
        <taxon>Portunoidea</taxon>
        <taxon>Portunidae</taxon>
        <taxon>Portuninae</taxon>
        <taxon>Portunus</taxon>
    </lineage>
</organism>
<evidence type="ECO:0000313" key="8">
    <source>
        <dbReference type="Proteomes" id="UP000324222"/>
    </source>
</evidence>
<dbReference type="PANTHER" id="PTHR23110">
    <property type="entry name" value="BTB DOMAIN TRANSCRIPTION FACTOR"/>
    <property type="match status" value="1"/>
</dbReference>
<dbReference type="GO" id="GO:0006357">
    <property type="term" value="P:regulation of transcription by RNA polymerase II"/>
    <property type="evidence" value="ECO:0007669"/>
    <property type="project" value="TreeGrafter"/>
</dbReference>
<keyword evidence="3" id="KW-0524">Neurogenesis</keyword>
<evidence type="ECO:0000256" key="4">
    <source>
        <dbReference type="ARBA" id="ARBA00023242"/>
    </source>
</evidence>
<keyword evidence="2" id="KW-0221">Differentiation</keyword>
<dbReference type="GO" id="GO:0007526">
    <property type="term" value="P:larval somatic muscle development"/>
    <property type="evidence" value="ECO:0007669"/>
    <property type="project" value="UniProtKB-ARBA"/>
</dbReference>
<dbReference type="GO" id="GO:0007464">
    <property type="term" value="P:R3/R4 cell fate commitment"/>
    <property type="evidence" value="ECO:0007669"/>
    <property type="project" value="UniProtKB-ARBA"/>
</dbReference>
<keyword evidence="1" id="KW-0217">Developmental protein</keyword>
<evidence type="ECO:0000313" key="7">
    <source>
        <dbReference type="EMBL" id="MPC44383.1"/>
    </source>
</evidence>
<gene>
    <name evidence="7" type="primary">br_6</name>
    <name evidence="7" type="ORF">E2C01_038056</name>
</gene>
<proteinExistence type="predicted"/>
<dbReference type="Gene3D" id="3.30.710.10">
    <property type="entry name" value="Potassium Channel Kv1.1, Chain A"/>
    <property type="match status" value="1"/>
</dbReference>
<feature type="domain" description="BTB" evidence="6">
    <location>
        <begin position="59"/>
        <end position="90"/>
    </location>
</feature>
<dbReference type="GO" id="GO:0048813">
    <property type="term" value="P:dendrite morphogenesis"/>
    <property type="evidence" value="ECO:0007669"/>
    <property type="project" value="UniProtKB-ARBA"/>
</dbReference>
<evidence type="ECO:0000256" key="5">
    <source>
        <dbReference type="ARBA" id="ARBA00037382"/>
    </source>
</evidence>
<comment type="caution">
    <text evidence="7">The sequence shown here is derived from an EMBL/GenBank/DDBJ whole genome shotgun (WGS) entry which is preliminary data.</text>
</comment>
<dbReference type="GO" id="GO:0005634">
    <property type="term" value="C:nucleus"/>
    <property type="evidence" value="ECO:0007669"/>
    <property type="project" value="UniProtKB-ARBA"/>
</dbReference>
<accession>A0A5B7FGZ1</accession>
<dbReference type="InterPro" id="IPR011333">
    <property type="entry name" value="SKP1/BTB/POZ_sf"/>
</dbReference>
<evidence type="ECO:0000259" key="6">
    <source>
        <dbReference type="PROSITE" id="PS50097"/>
    </source>
</evidence>
<dbReference type="GO" id="GO:0016199">
    <property type="term" value="P:axon midline choice point recognition"/>
    <property type="evidence" value="ECO:0007669"/>
    <property type="project" value="UniProtKB-ARBA"/>
</dbReference>
<reference evidence="7 8" key="1">
    <citation type="submission" date="2019-05" db="EMBL/GenBank/DDBJ databases">
        <title>Another draft genome of Portunus trituberculatus and its Hox gene families provides insights of decapod evolution.</title>
        <authorList>
            <person name="Jeong J.-H."/>
            <person name="Song I."/>
            <person name="Kim S."/>
            <person name="Choi T."/>
            <person name="Kim D."/>
            <person name="Ryu S."/>
            <person name="Kim W."/>
        </authorList>
    </citation>
    <scope>NUCLEOTIDE SEQUENCE [LARGE SCALE GENOMIC DNA]</scope>
    <source>
        <tissue evidence="7">Muscle</tissue>
    </source>
</reference>